<dbReference type="InterPro" id="IPR008991">
    <property type="entry name" value="Translation_prot_SH3-like_sf"/>
</dbReference>
<comment type="caution">
    <text evidence="2">The sequence shown here is derived from an EMBL/GenBank/DDBJ whole genome shotgun (WGS) entry which is preliminary data.</text>
</comment>
<sequence>MSKRTACTSDDECSSKRNWWMAPSPLADQGAWCILEQFLTTDMTYPQMEETFSLYLGDQYIADNWKDARNVLFSGNATSQALPFNDHLNVLNRGRTPALVSNKRSNPYIVTEADKKEEDEEDEEDEEGSSVWLPTVTCLSGPSAKGRLAAAFDNIYDRIQENPPSSSEGRHACHCKATSSPWAIEGRMYLLHIQRNGTDYIAKHLQSQGFLITVSGWVAGQLYVVADSPRTITALLPSSHSFAIQEYVRISEEERQAVEHANSKLPNPGWVRIKYGKYKGDIGYIFNSDQSNGLVSILIALRDFPYPMPGGSAIRDILHDGKVVGCCYRGEQYYMGLLVKKFHRDHLEIVASPHTDDIKLHMQSAWDMPFVRKTLLAFSMQFLHTGDLVRIIAGEIRSKISTVVLTGHTSGSDLEHIFCVGDKIQVVAGPYLGLEGHIIQISDDMFHIYQAVSKEEVLVSRYYLDHCPLHHVFHLQLPVQQRFEPPPQSKSIQVGDHIEVLVGEHFKKCSIVEWFPMGSAMLWFQDMDPMLSGDDVGTSVGLLRIQVPVAVVQRTKLPDTLKYTQERGYDVRPGDVMSVAHGLEYQRKGVVQNIDFPNARLTFLSDSDHSLINVPIRFVIKPRSITPPPVQLLASSSTSAVSSLSSWASWTANPENPVHPCESSSITPSLLTLDPWTVNPRDTQDDIDTRADKLTDIGPLPWLMGKEYSSMLLLHHTVLKVAVGFMGGRLHKQFVFMACPDPFCGVNGPAPEDCIAVFCTSSNAGATLQHYHIPTKDLSPAPPRRKKQQVLVLEGDSCRHIFTVMKCNLKKNSVEVAISPTSSITLRFDQICLVEWAQSMM</sequence>
<dbReference type="InterPro" id="IPR005824">
    <property type="entry name" value="KOW"/>
</dbReference>
<protein>
    <recommendedName>
        <fullName evidence="1">KOW domain-containing protein</fullName>
    </recommendedName>
</protein>
<dbReference type="Proteomes" id="UP000807769">
    <property type="component" value="Unassembled WGS sequence"/>
</dbReference>
<feature type="domain" description="KOW" evidence="1">
    <location>
        <begin position="264"/>
        <end position="291"/>
    </location>
</feature>
<evidence type="ECO:0000313" key="3">
    <source>
        <dbReference type="Proteomes" id="UP000807769"/>
    </source>
</evidence>
<name>A0A9P7DUM9_9AGAM</name>
<reference evidence="2" key="1">
    <citation type="journal article" date="2020" name="New Phytol.">
        <title>Comparative genomics reveals dynamic genome evolution in host specialist ectomycorrhizal fungi.</title>
        <authorList>
            <person name="Lofgren L.A."/>
            <person name="Nguyen N.H."/>
            <person name="Vilgalys R."/>
            <person name="Ruytinx J."/>
            <person name="Liao H.L."/>
            <person name="Branco S."/>
            <person name="Kuo A."/>
            <person name="LaButti K."/>
            <person name="Lipzen A."/>
            <person name="Andreopoulos W."/>
            <person name="Pangilinan J."/>
            <person name="Riley R."/>
            <person name="Hundley H."/>
            <person name="Na H."/>
            <person name="Barry K."/>
            <person name="Grigoriev I.V."/>
            <person name="Stajich J.E."/>
            <person name="Kennedy P.G."/>
        </authorList>
    </citation>
    <scope>NUCLEOTIDE SEQUENCE</scope>
    <source>
        <strain evidence="2">MN1</strain>
    </source>
</reference>
<accession>A0A9P7DUM9</accession>
<dbReference type="OrthoDB" id="2683074at2759"/>
<evidence type="ECO:0000259" key="1">
    <source>
        <dbReference type="SMART" id="SM00739"/>
    </source>
</evidence>
<dbReference type="GeneID" id="64635223"/>
<gene>
    <name evidence="2" type="ORF">BJ212DRAFT_1487019</name>
</gene>
<feature type="domain" description="KOW" evidence="1">
    <location>
        <begin position="417"/>
        <end position="444"/>
    </location>
</feature>
<dbReference type="RefSeq" id="XP_041186604.1">
    <property type="nucleotide sequence ID" value="XM_041341207.1"/>
</dbReference>
<dbReference type="SUPFAM" id="SSF50104">
    <property type="entry name" value="Translation proteins SH3-like domain"/>
    <property type="match status" value="1"/>
</dbReference>
<dbReference type="SMART" id="SM00739">
    <property type="entry name" value="KOW"/>
    <property type="match status" value="2"/>
</dbReference>
<organism evidence="2 3">
    <name type="scientific">Suillus subaureus</name>
    <dbReference type="NCBI Taxonomy" id="48587"/>
    <lineage>
        <taxon>Eukaryota</taxon>
        <taxon>Fungi</taxon>
        <taxon>Dikarya</taxon>
        <taxon>Basidiomycota</taxon>
        <taxon>Agaricomycotina</taxon>
        <taxon>Agaricomycetes</taxon>
        <taxon>Agaricomycetidae</taxon>
        <taxon>Boletales</taxon>
        <taxon>Suillineae</taxon>
        <taxon>Suillaceae</taxon>
        <taxon>Suillus</taxon>
    </lineage>
</organism>
<proteinExistence type="predicted"/>
<dbReference type="AlphaFoldDB" id="A0A9P7DUM9"/>
<evidence type="ECO:0000313" key="2">
    <source>
        <dbReference type="EMBL" id="KAG1803418.1"/>
    </source>
</evidence>
<dbReference type="EMBL" id="JABBWG010000066">
    <property type="protein sequence ID" value="KAG1803418.1"/>
    <property type="molecule type" value="Genomic_DNA"/>
</dbReference>
<keyword evidence="3" id="KW-1185">Reference proteome</keyword>